<name>A0ABQ8TYR1_PERAM</name>
<evidence type="ECO:0000313" key="2">
    <source>
        <dbReference type="EMBL" id="KAJ4450649.1"/>
    </source>
</evidence>
<dbReference type="EMBL" id="JAJSOF020000001">
    <property type="protein sequence ID" value="KAJ4450649.1"/>
    <property type="molecule type" value="Genomic_DNA"/>
</dbReference>
<dbReference type="Gene3D" id="3.30.70.270">
    <property type="match status" value="1"/>
</dbReference>
<keyword evidence="3" id="KW-1185">Reference proteome</keyword>
<reference evidence="2 3" key="1">
    <citation type="journal article" date="2022" name="Allergy">
        <title>Genome assembly and annotation of Periplaneta americana reveal a comprehensive cockroach allergen profile.</title>
        <authorList>
            <person name="Wang L."/>
            <person name="Xiong Q."/>
            <person name="Saelim N."/>
            <person name="Wang L."/>
            <person name="Nong W."/>
            <person name="Wan A.T."/>
            <person name="Shi M."/>
            <person name="Liu X."/>
            <person name="Cao Q."/>
            <person name="Hui J.H.L."/>
            <person name="Sookrung N."/>
            <person name="Leung T.F."/>
            <person name="Tungtrongchitr A."/>
            <person name="Tsui S.K.W."/>
        </authorList>
    </citation>
    <scope>NUCLEOTIDE SEQUENCE [LARGE SCALE GENOMIC DNA]</scope>
    <source>
        <strain evidence="2">PWHHKU_190912</strain>
    </source>
</reference>
<dbReference type="InterPro" id="IPR043128">
    <property type="entry name" value="Rev_trsase/Diguanyl_cyclase"/>
</dbReference>
<dbReference type="PANTHER" id="PTHR47027">
    <property type="entry name" value="REVERSE TRANSCRIPTASE DOMAIN-CONTAINING PROTEIN"/>
    <property type="match status" value="1"/>
</dbReference>
<dbReference type="PANTHER" id="PTHR47027:SF20">
    <property type="entry name" value="REVERSE TRANSCRIPTASE-LIKE PROTEIN WITH RNA-DIRECTED DNA POLYMERASE DOMAIN"/>
    <property type="match status" value="1"/>
</dbReference>
<organism evidence="2 3">
    <name type="scientific">Periplaneta americana</name>
    <name type="common">American cockroach</name>
    <name type="synonym">Blatta americana</name>
    <dbReference type="NCBI Taxonomy" id="6978"/>
    <lineage>
        <taxon>Eukaryota</taxon>
        <taxon>Metazoa</taxon>
        <taxon>Ecdysozoa</taxon>
        <taxon>Arthropoda</taxon>
        <taxon>Hexapoda</taxon>
        <taxon>Insecta</taxon>
        <taxon>Pterygota</taxon>
        <taxon>Neoptera</taxon>
        <taxon>Polyneoptera</taxon>
        <taxon>Dictyoptera</taxon>
        <taxon>Blattodea</taxon>
        <taxon>Blattoidea</taxon>
        <taxon>Blattidae</taxon>
        <taxon>Blattinae</taxon>
        <taxon>Periplaneta</taxon>
    </lineage>
</organism>
<proteinExistence type="predicted"/>
<gene>
    <name evidence="2" type="ORF">ANN_02078</name>
</gene>
<evidence type="ECO:0000313" key="3">
    <source>
        <dbReference type="Proteomes" id="UP001148838"/>
    </source>
</evidence>
<accession>A0ABQ8TYR1</accession>
<evidence type="ECO:0000259" key="1">
    <source>
        <dbReference type="PROSITE" id="PS50878"/>
    </source>
</evidence>
<dbReference type="Pfam" id="PF00078">
    <property type="entry name" value="RVT_1"/>
    <property type="match status" value="1"/>
</dbReference>
<dbReference type="InterPro" id="IPR043502">
    <property type="entry name" value="DNA/RNA_pol_sf"/>
</dbReference>
<comment type="caution">
    <text evidence="2">The sequence shown here is derived from an EMBL/GenBank/DDBJ whole genome shotgun (WGS) entry which is preliminary data.</text>
</comment>
<protein>
    <recommendedName>
        <fullName evidence="1">Reverse transcriptase domain-containing protein</fullName>
    </recommendedName>
</protein>
<feature type="domain" description="Reverse transcriptase" evidence="1">
    <location>
        <begin position="32"/>
        <end position="309"/>
    </location>
</feature>
<dbReference type="PROSITE" id="PS50878">
    <property type="entry name" value="RT_POL"/>
    <property type="match status" value="1"/>
</dbReference>
<dbReference type="Proteomes" id="UP001148838">
    <property type="component" value="Unassembled WGS sequence"/>
</dbReference>
<dbReference type="SUPFAM" id="SSF56672">
    <property type="entry name" value="DNA/RNA polymerases"/>
    <property type="match status" value="1"/>
</dbReference>
<sequence length="309" mass="35194">MSPGSSTESYPAFARIGLRENPGKNLNQVTCPDRDSNSGHLISRPDALTVTPQKGGDVIAGDYVRPVKLERFKTSPAAREHIDKQKRVTRNKTSKWADNRQATNFECTLTPCDLNCGFLLTNSDVYYANQDFRDNAIRPSLPLYQGITTYYNIKNTITIAFDKVNRNKLLQILADDQVPQQIIQNIYNIYKTTIIAIRSNNKLSQWRPIYSGVRQGCGLSPLLFIIYINRIIQDWRQTRHGFIPINGNLQLDALLFADDLVLMASTEDDLQYSVHNLNKVSEKYNMEINIEKSKIMSFCGKFLYQAKSV</sequence>
<dbReference type="InterPro" id="IPR000477">
    <property type="entry name" value="RT_dom"/>
</dbReference>